<dbReference type="GeneID" id="7202516"/>
<dbReference type="GO" id="GO:0016787">
    <property type="term" value="F:hydrolase activity"/>
    <property type="evidence" value="ECO:0007669"/>
    <property type="project" value="UniProtKB-KW"/>
</dbReference>
<dbReference type="OrthoDB" id="10256233at2759"/>
<evidence type="ECO:0000256" key="6">
    <source>
        <dbReference type="SAM" id="SignalP"/>
    </source>
</evidence>
<dbReference type="SMART" id="SM00487">
    <property type="entry name" value="DEXDc"/>
    <property type="match status" value="1"/>
</dbReference>
<reference evidence="10" key="2">
    <citation type="submission" date="2008-08" db="EMBL/GenBank/DDBJ databases">
        <authorList>
            <consortium name="Diatom Consortium"/>
            <person name="Grigoriev I."/>
            <person name="Grimwood J."/>
            <person name="Kuo A."/>
            <person name="Otillar R.P."/>
            <person name="Salamov A."/>
            <person name="Detter J.C."/>
            <person name="Lindquist E."/>
            <person name="Shapiro H."/>
            <person name="Lucas S."/>
            <person name="Glavina del Rio T."/>
            <person name="Pitluck S."/>
            <person name="Rokhsar D."/>
            <person name="Bowler C."/>
        </authorList>
    </citation>
    <scope>GENOME REANNOTATION</scope>
    <source>
        <strain evidence="10">CCAP 1055/1</strain>
    </source>
</reference>
<sequence>MRRVRACLGACVYVTHLVASGALTANDRRSPTRPTHWVTLSDPRKRYPSGNSLYAKDVPLANNNRRSAAPYSYSSTPVNDLDQDFGYYGEKDDDDDWMSNPVDFDNSIDESAVTSTRRPKLVKGADNSRPNSHFFSRKSLQDPIFAYQTKGASETFAQLCQGAGIARPSKIQSLAWPILCKGSHTIVADQTGSGKTLAYLIPLLTRALEDRNAQPAGTAVPNGSPRIIVLAPTAELADQIRAVCEQMTASVSFSTLVITATGKYSTSIRDQIRMLQRQPVDVLISTPGRIATILRTRNSGLDLSALQSIVLDEVDVLLVDDTFGPQLRTVGAAAPLDRTQFVFVTATLPDTVVETVEKEFRGVQLIKGPGLHRVAPTVQERLVDVSVPSQNNRDAKLCFDVKAKQLLKALRQTRCRRTLVFCNTVESCRSVENLLKRKDRKGNVFEVRAYHNAMTPENRNENLAVFSHGIRTTQPEKVDYVLVCTDRAARGVDFERAPVDHVVLFDFPKDPAEYVRRVGRTARAGRTGTSTVFAYGWQLPIARSVMGSKLDSFTIAREERDEMDTEEIRGGVQARLHRGDGANKKHGSKHIIKGNIESGKQWK</sequence>
<feature type="domain" description="Helicase ATP-binding" evidence="7">
    <location>
        <begin position="176"/>
        <end position="366"/>
    </location>
</feature>
<dbReference type="Gene3D" id="3.40.50.300">
    <property type="entry name" value="P-loop containing nucleotide triphosphate hydrolases"/>
    <property type="match status" value="2"/>
</dbReference>
<reference evidence="9 10" key="1">
    <citation type="journal article" date="2008" name="Nature">
        <title>The Phaeodactylum genome reveals the evolutionary history of diatom genomes.</title>
        <authorList>
            <person name="Bowler C."/>
            <person name="Allen A.E."/>
            <person name="Badger J.H."/>
            <person name="Grimwood J."/>
            <person name="Jabbari K."/>
            <person name="Kuo A."/>
            <person name="Maheswari U."/>
            <person name="Martens C."/>
            <person name="Maumus F."/>
            <person name="Otillar R.P."/>
            <person name="Rayko E."/>
            <person name="Salamov A."/>
            <person name="Vandepoele K."/>
            <person name="Beszteri B."/>
            <person name="Gruber A."/>
            <person name="Heijde M."/>
            <person name="Katinka M."/>
            <person name="Mock T."/>
            <person name="Valentin K."/>
            <person name="Verret F."/>
            <person name="Berges J.A."/>
            <person name="Brownlee C."/>
            <person name="Cadoret J.P."/>
            <person name="Chiovitti A."/>
            <person name="Choi C.J."/>
            <person name="Coesel S."/>
            <person name="De Martino A."/>
            <person name="Detter J.C."/>
            <person name="Durkin C."/>
            <person name="Falciatore A."/>
            <person name="Fournet J."/>
            <person name="Haruta M."/>
            <person name="Huysman M.J."/>
            <person name="Jenkins B.D."/>
            <person name="Jiroutova K."/>
            <person name="Jorgensen R.E."/>
            <person name="Joubert Y."/>
            <person name="Kaplan A."/>
            <person name="Kroger N."/>
            <person name="Kroth P.G."/>
            <person name="La Roche J."/>
            <person name="Lindquist E."/>
            <person name="Lommer M."/>
            <person name="Martin-Jezequel V."/>
            <person name="Lopez P.J."/>
            <person name="Lucas S."/>
            <person name="Mangogna M."/>
            <person name="McGinnis K."/>
            <person name="Medlin L.K."/>
            <person name="Montsant A."/>
            <person name="Oudot-Le Secq M.P."/>
            <person name="Napoli C."/>
            <person name="Obornik M."/>
            <person name="Parker M.S."/>
            <person name="Petit J.L."/>
            <person name="Porcel B.M."/>
            <person name="Poulsen N."/>
            <person name="Robison M."/>
            <person name="Rychlewski L."/>
            <person name="Rynearson T.A."/>
            <person name="Schmutz J."/>
            <person name="Shapiro H."/>
            <person name="Siaut M."/>
            <person name="Stanley M."/>
            <person name="Sussman M.R."/>
            <person name="Taylor A.R."/>
            <person name="Vardi A."/>
            <person name="von Dassow P."/>
            <person name="Vyverman W."/>
            <person name="Willis A."/>
            <person name="Wyrwicz L.S."/>
            <person name="Rokhsar D.S."/>
            <person name="Weissenbach J."/>
            <person name="Armbrust E.V."/>
            <person name="Green B.R."/>
            <person name="Van de Peer Y."/>
            <person name="Grigoriev I.V."/>
        </authorList>
    </citation>
    <scope>NUCLEOTIDE SEQUENCE [LARGE SCALE GENOMIC DNA]</scope>
    <source>
        <strain evidence="9 10">CCAP 1055/1</strain>
    </source>
</reference>
<evidence type="ECO:0000256" key="4">
    <source>
        <dbReference type="ARBA" id="ARBA00022840"/>
    </source>
</evidence>
<dbReference type="GO" id="GO:0005524">
    <property type="term" value="F:ATP binding"/>
    <property type="evidence" value="ECO:0007669"/>
    <property type="project" value="UniProtKB-KW"/>
</dbReference>
<dbReference type="PaxDb" id="2850-Phatr47365"/>
<evidence type="ECO:0000256" key="2">
    <source>
        <dbReference type="ARBA" id="ARBA00022801"/>
    </source>
</evidence>
<dbReference type="EMBL" id="CM000615">
    <property type="protein sequence ID" value="EEC46765.1"/>
    <property type="molecule type" value="Genomic_DNA"/>
</dbReference>
<feature type="domain" description="Helicase C-terminal" evidence="8">
    <location>
        <begin position="402"/>
        <end position="568"/>
    </location>
</feature>
<name>B7G340_PHATC</name>
<dbReference type="GO" id="GO:0003676">
    <property type="term" value="F:nucleic acid binding"/>
    <property type="evidence" value="ECO:0007669"/>
    <property type="project" value="InterPro"/>
</dbReference>
<keyword evidence="2" id="KW-0378">Hydrolase</keyword>
<dbReference type="SUPFAM" id="SSF52540">
    <property type="entry name" value="P-loop containing nucleoside triphosphate hydrolases"/>
    <property type="match status" value="1"/>
</dbReference>
<feature type="chain" id="PRO_5002855661" evidence="6">
    <location>
        <begin position="23"/>
        <end position="603"/>
    </location>
</feature>
<dbReference type="GO" id="GO:0004386">
    <property type="term" value="F:helicase activity"/>
    <property type="evidence" value="ECO:0007669"/>
    <property type="project" value="UniProtKB-KW"/>
</dbReference>
<organism evidence="9 10">
    <name type="scientific">Phaeodactylum tricornutum (strain CCAP 1055/1)</name>
    <dbReference type="NCBI Taxonomy" id="556484"/>
    <lineage>
        <taxon>Eukaryota</taxon>
        <taxon>Sar</taxon>
        <taxon>Stramenopiles</taxon>
        <taxon>Ochrophyta</taxon>
        <taxon>Bacillariophyta</taxon>
        <taxon>Bacillariophyceae</taxon>
        <taxon>Bacillariophycidae</taxon>
        <taxon>Naviculales</taxon>
        <taxon>Phaeodactylaceae</taxon>
        <taxon>Phaeodactylum</taxon>
    </lineage>
</organism>
<dbReference type="InParanoid" id="B7G340"/>
<keyword evidence="6" id="KW-0732">Signal</keyword>
<gene>
    <name evidence="9" type="ORF">PHATRDRAFT_47365</name>
</gene>
<keyword evidence="10" id="KW-1185">Reference proteome</keyword>
<dbReference type="Pfam" id="PF00270">
    <property type="entry name" value="DEAD"/>
    <property type="match status" value="1"/>
</dbReference>
<dbReference type="PROSITE" id="PS51194">
    <property type="entry name" value="HELICASE_CTER"/>
    <property type="match status" value="1"/>
</dbReference>
<dbReference type="HOGENOM" id="CLU_453070_0_0_1"/>
<feature type="region of interest" description="Disordered" evidence="5">
    <location>
        <begin position="578"/>
        <end position="603"/>
    </location>
</feature>
<dbReference type="SMART" id="SM00490">
    <property type="entry name" value="HELICc"/>
    <property type="match status" value="1"/>
</dbReference>
<protein>
    <submittedName>
        <fullName evidence="9">Uncharacterized protein</fullName>
    </submittedName>
</protein>
<dbReference type="PANTHER" id="PTHR47960">
    <property type="entry name" value="DEAD-BOX ATP-DEPENDENT RNA HELICASE 50"/>
    <property type="match status" value="1"/>
</dbReference>
<dbReference type="InterPro" id="IPR011545">
    <property type="entry name" value="DEAD/DEAH_box_helicase_dom"/>
</dbReference>
<dbReference type="InterPro" id="IPR014001">
    <property type="entry name" value="Helicase_ATP-bd"/>
</dbReference>
<keyword evidence="4" id="KW-0067">ATP-binding</keyword>
<evidence type="ECO:0000256" key="3">
    <source>
        <dbReference type="ARBA" id="ARBA00022806"/>
    </source>
</evidence>
<dbReference type="Proteomes" id="UP000000759">
    <property type="component" value="Chromosome 13"/>
</dbReference>
<dbReference type="OMA" id="HAKQNSN"/>
<dbReference type="CDD" id="cd18787">
    <property type="entry name" value="SF2_C_DEAD"/>
    <property type="match status" value="1"/>
</dbReference>
<dbReference type="CDD" id="cd00268">
    <property type="entry name" value="DEADc"/>
    <property type="match status" value="1"/>
</dbReference>
<evidence type="ECO:0000256" key="5">
    <source>
        <dbReference type="SAM" id="MobiDB-lite"/>
    </source>
</evidence>
<dbReference type="InterPro" id="IPR001650">
    <property type="entry name" value="Helicase_C-like"/>
</dbReference>
<dbReference type="PROSITE" id="PS51192">
    <property type="entry name" value="HELICASE_ATP_BIND_1"/>
    <property type="match status" value="1"/>
</dbReference>
<evidence type="ECO:0000259" key="7">
    <source>
        <dbReference type="PROSITE" id="PS51192"/>
    </source>
</evidence>
<dbReference type="RefSeq" id="XP_002181551.1">
    <property type="nucleotide sequence ID" value="XM_002181515.1"/>
</dbReference>
<keyword evidence="3" id="KW-0347">Helicase</keyword>
<dbReference type="Pfam" id="PF00271">
    <property type="entry name" value="Helicase_C"/>
    <property type="match status" value="1"/>
</dbReference>
<evidence type="ECO:0000256" key="1">
    <source>
        <dbReference type="ARBA" id="ARBA00022741"/>
    </source>
</evidence>
<evidence type="ECO:0000313" key="10">
    <source>
        <dbReference type="Proteomes" id="UP000000759"/>
    </source>
</evidence>
<dbReference type="STRING" id="556484.B7G340"/>
<dbReference type="eggNOG" id="KOG0331">
    <property type="taxonomic scope" value="Eukaryota"/>
</dbReference>
<proteinExistence type="predicted"/>
<keyword evidence="1" id="KW-0547">Nucleotide-binding</keyword>
<dbReference type="InterPro" id="IPR027417">
    <property type="entry name" value="P-loop_NTPase"/>
</dbReference>
<evidence type="ECO:0000259" key="8">
    <source>
        <dbReference type="PROSITE" id="PS51194"/>
    </source>
</evidence>
<feature type="signal peptide" evidence="6">
    <location>
        <begin position="1"/>
        <end position="22"/>
    </location>
</feature>
<dbReference type="InterPro" id="IPR044742">
    <property type="entry name" value="DEAD/DEAH_RhlB"/>
</dbReference>
<dbReference type="AlphaFoldDB" id="B7G340"/>
<accession>B7G340</accession>
<dbReference type="KEGG" id="pti:PHATRDRAFT_47365"/>
<evidence type="ECO:0000313" key="9">
    <source>
        <dbReference type="EMBL" id="EEC46765.1"/>
    </source>
</evidence>